<dbReference type="CDD" id="cd00534">
    <property type="entry name" value="DHNA_DHNTPE"/>
    <property type="match status" value="1"/>
</dbReference>
<comment type="function">
    <text evidence="6">Catalyzes the conversion of 7,8-dihydroneopterin to 6-hydroxymethyl-7,8-dihydropterin.</text>
</comment>
<dbReference type="AlphaFoldDB" id="A0A1G9PZB0"/>
<dbReference type="STRING" id="349095.SAMN05660299_00034"/>
<evidence type="ECO:0000313" key="9">
    <source>
        <dbReference type="Proteomes" id="UP000199309"/>
    </source>
</evidence>
<comment type="pathway">
    <text evidence="2 6">Cofactor biosynthesis; tetrahydrofolate biosynthesis; 2-amino-4-hydroxy-6-hydroxymethyl-7,8-dihydropteridine diphosphate from 7,8-dihydroneopterin triphosphate: step 3/4.</text>
</comment>
<evidence type="ECO:0000313" key="8">
    <source>
        <dbReference type="EMBL" id="SDM03425.1"/>
    </source>
</evidence>
<evidence type="ECO:0000256" key="5">
    <source>
        <dbReference type="ARBA" id="ARBA00023239"/>
    </source>
</evidence>
<evidence type="ECO:0000256" key="1">
    <source>
        <dbReference type="ARBA" id="ARBA00001353"/>
    </source>
</evidence>
<feature type="domain" description="Dihydroneopterin aldolase/epimerase" evidence="7">
    <location>
        <begin position="6"/>
        <end position="118"/>
    </location>
</feature>
<dbReference type="SMART" id="SM00905">
    <property type="entry name" value="FolB"/>
    <property type="match status" value="1"/>
</dbReference>
<comment type="similarity">
    <text evidence="3 6">Belongs to the DHNA family.</text>
</comment>
<dbReference type="SUPFAM" id="SSF55620">
    <property type="entry name" value="Tetrahydrobiopterin biosynthesis enzymes-like"/>
    <property type="match status" value="1"/>
</dbReference>
<dbReference type="UniPathway" id="UPA00077">
    <property type="reaction ID" value="UER00154"/>
</dbReference>
<comment type="catalytic activity">
    <reaction evidence="1 6">
        <text>7,8-dihydroneopterin = 6-hydroxymethyl-7,8-dihydropterin + glycolaldehyde</text>
        <dbReference type="Rhea" id="RHEA:10540"/>
        <dbReference type="ChEBI" id="CHEBI:17001"/>
        <dbReference type="ChEBI" id="CHEBI:17071"/>
        <dbReference type="ChEBI" id="CHEBI:44841"/>
        <dbReference type="EC" id="4.1.2.25"/>
    </reaction>
</comment>
<dbReference type="InterPro" id="IPR006156">
    <property type="entry name" value="Dihydroneopterin_aldolase"/>
</dbReference>
<evidence type="ECO:0000256" key="3">
    <source>
        <dbReference type="ARBA" id="ARBA00005708"/>
    </source>
</evidence>
<proteinExistence type="inferred from homology"/>
<dbReference type="InterPro" id="IPR043133">
    <property type="entry name" value="GTP-CH-I_C/QueF"/>
</dbReference>
<dbReference type="NCBIfam" id="TIGR00525">
    <property type="entry name" value="folB"/>
    <property type="match status" value="1"/>
</dbReference>
<evidence type="ECO:0000256" key="4">
    <source>
        <dbReference type="ARBA" id="ARBA00022909"/>
    </source>
</evidence>
<dbReference type="GO" id="GO:0005737">
    <property type="term" value="C:cytoplasm"/>
    <property type="evidence" value="ECO:0007669"/>
    <property type="project" value="TreeGrafter"/>
</dbReference>
<dbReference type="EC" id="4.1.2.25" evidence="6"/>
<reference evidence="8 9" key="1">
    <citation type="submission" date="2016-10" db="EMBL/GenBank/DDBJ databases">
        <authorList>
            <person name="de Groot N.N."/>
        </authorList>
    </citation>
    <scope>NUCLEOTIDE SEQUENCE [LARGE SCALE GENOMIC DNA]</scope>
    <source>
        <strain evidence="8 9">DSM 16981</strain>
    </source>
</reference>
<evidence type="ECO:0000259" key="7">
    <source>
        <dbReference type="SMART" id="SM00905"/>
    </source>
</evidence>
<name>A0A1G9PZB0_9FIRM</name>
<dbReference type="NCBIfam" id="TIGR00526">
    <property type="entry name" value="folB_dom"/>
    <property type="match status" value="1"/>
</dbReference>
<dbReference type="FunFam" id="3.30.1130.10:FF:000003">
    <property type="entry name" value="7,8-dihydroneopterin aldolase"/>
    <property type="match status" value="1"/>
</dbReference>
<dbReference type="GO" id="GO:0046654">
    <property type="term" value="P:tetrahydrofolate biosynthetic process"/>
    <property type="evidence" value="ECO:0007669"/>
    <property type="project" value="UniProtKB-UniRule"/>
</dbReference>
<organism evidence="8 9">
    <name type="scientific">Megasphaera paucivorans</name>
    <dbReference type="NCBI Taxonomy" id="349095"/>
    <lineage>
        <taxon>Bacteria</taxon>
        <taxon>Bacillati</taxon>
        <taxon>Bacillota</taxon>
        <taxon>Negativicutes</taxon>
        <taxon>Veillonellales</taxon>
        <taxon>Veillonellaceae</taxon>
        <taxon>Megasphaera</taxon>
    </lineage>
</organism>
<dbReference type="Pfam" id="PF02152">
    <property type="entry name" value="FolB"/>
    <property type="match status" value="1"/>
</dbReference>
<protein>
    <recommendedName>
        <fullName evidence="6">7,8-dihydroneopterin aldolase</fullName>
        <ecNumber evidence="6">4.1.2.25</ecNumber>
    </recommendedName>
</protein>
<dbReference type="InterPro" id="IPR006157">
    <property type="entry name" value="FolB_dom"/>
</dbReference>
<keyword evidence="4 6" id="KW-0289">Folate biosynthesis</keyword>
<sequence>MEMDKIILKGMHFYGYHGCFPEEQRTGQPFSIDIMMTVDLTKAGYTDALSDTVDYGAVYDCIKKIVEGKPCNLIEKVACIIADTILDVFSPNQVQVTVHKPHAPIGGSFDDVAVVIERSKNCD</sequence>
<dbReference type="Gene3D" id="3.30.1130.10">
    <property type="match status" value="1"/>
</dbReference>
<gene>
    <name evidence="8" type="ORF">SAMN05660299_00034</name>
</gene>
<evidence type="ECO:0000256" key="2">
    <source>
        <dbReference type="ARBA" id="ARBA00005013"/>
    </source>
</evidence>
<dbReference type="PANTHER" id="PTHR42844:SF1">
    <property type="entry name" value="DIHYDRONEOPTERIN ALDOLASE 1-RELATED"/>
    <property type="match status" value="1"/>
</dbReference>
<keyword evidence="9" id="KW-1185">Reference proteome</keyword>
<dbReference type="GO" id="GO:0046656">
    <property type="term" value="P:folic acid biosynthetic process"/>
    <property type="evidence" value="ECO:0007669"/>
    <property type="project" value="UniProtKB-UniRule"/>
</dbReference>
<keyword evidence="5 6" id="KW-0456">Lyase</keyword>
<dbReference type="PANTHER" id="PTHR42844">
    <property type="entry name" value="DIHYDRONEOPTERIN ALDOLASE 1-RELATED"/>
    <property type="match status" value="1"/>
</dbReference>
<dbReference type="Proteomes" id="UP000199309">
    <property type="component" value="Unassembled WGS sequence"/>
</dbReference>
<dbReference type="EMBL" id="FNHQ01000001">
    <property type="protein sequence ID" value="SDM03425.1"/>
    <property type="molecule type" value="Genomic_DNA"/>
</dbReference>
<evidence type="ECO:0000256" key="6">
    <source>
        <dbReference type="RuleBase" id="RU362079"/>
    </source>
</evidence>
<accession>A0A1G9PZB0</accession>
<dbReference type="GO" id="GO:0004150">
    <property type="term" value="F:dihydroneopterin aldolase activity"/>
    <property type="evidence" value="ECO:0007669"/>
    <property type="project" value="UniProtKB-UniRule"/>
</dbReference>